<dbReference type="InterPro" id="IPR008183">
    <property type="entry name" value="Aldose_1/G6P_1-epimerase"/>
</dbReference>
<dbReference type="PANTHER" id="PTHR11122">
    <property type="entry name" value="APOSPORY-ASSOCIATED PROTEIN C-RELATED"/>
    <property type="match status" value="1"/>
</dbReference>
<comment type="caution">
    <text evidence="3">The sequence shown here is derived from an EMBL/GenBank/DDBJ whole genome shotgun (WGS) entry which is preliminary data.</text>
</comment>
<dbReference type="PANTHER" id="PTHR11122:SF13">
    <property type="entry name" value="GLUCOSE-6-PHOSPHATE 1-EPIMERASE"/>
    <property type="match status" value="1"/>
</dbReference>
<dbReference type="Gene3D" id="2.70.98.10">
    <property type="match status" value="1"/>
</dbReference>
<evidence type="ECO:0000256" key="1">
    <source>
        <dbReference type="SAM" id="MobiDB-lite"/>
    </source>
</evidence>
<gene>
    <name evidence="3" type="ORF">F4U95_12320</name>
    <name evidence="2" type="ORF">F4U96_14150</name>
</gene>
<evidence type="ECO:0000313" key="5">
    <source>
        <dbReference type="Proteomes" id="UP000326364"/>
    </source>
</evidence>
<dbReference type="InterPro" id="IPR011013">
    <property type="entry name" value="Gal_mutarotase_sf_dom"/>
</dbReference>
<dbReference type="GO" id="GO:0005975">
    <property type="term" value="P:carbohydrate metabolic process"/>
    <property type="evidence" value="ECO:0007669"/>
    <property type="project" value="InterPro"/>
</dbReference>
<keyword evidence="5" id="KW-1185">Reference proteome</keyword>
<dbReference type="GO" id="GO:0030246">
    <property type="term" value="F:carbohydrate binding"/>
    <property type="evidence" value="ECO:0007669"/>
    <property type="project" value="InterPro"/>
</dbReference>
<dbReference type="Proteomes" id="UP000325933">
    <property type="component" value="Unassembled WGS sequence"/>
</dbReference>
<evidence type="ECO:0000313" key="2">
    <source>
        <dbReference type="EMBL" id="KAA9015344.1"/>
    </source>
</evidence>
<name>A0A5J5I0X0_9SPHN</name>
<accession>A0A5J5I0X0</accession>
<dbReference type="Proteomes" id="UP000326364">
    <property type="component" value="Unassembled WGS sequence"/>
</dbReference>
<sequence length="327" mass="36173">MPSVPFRNEQRRRQGIAAPLCDDKPYAGGPSLPESDPRFTIASPALSATIDPLGAELWSLTDGEGRALMTDADPRWWTGHAPLLFPFVGRSRGDTYRLDGQEHPMPQHGFARRKPFVPVDQDEASLTLRLEADDESRAAYPFDFRLDMAFAIEDATLRMTATVTNRGEADMPFSFGYHPAFAWPLPYGGAAEDHRIRFEKPEPAPIRKVGAEPGLIARETTPSPVDGDTLAPTYAMFDGDALIWDDLASRSLTWGVPGRLHLKIDFPDTPWLGLWQKPGAHYLCVEPWAGMADLVGFTGDVWDKQGIIRLAPGNARSFRMDVSLIGD</sequence>
<reference evidence="4 5" key="1">
    <citation type="submission" date="2019-09" db="EMBL/GenBank/DDBJ databases">
        <authorList>
            <person name="Feng G."/>
        </authorList>
    </citation>
    <scope>NUCLEOTIDE SEQUENCE [LARGE SCALE GENOMIC DNA]</scope>
    <source>
        <strain evidence="3 4">KACC 19283</strain>
        <strain evidence="2 5">KACC 19284</strain>
    </source>
</reference>
<dbReference type="Pfam" id="PF01263">
    <property type="entry name" value="Aldose_epim"/>
    <property type="match status" value="1"/>
</dbReference>
<proteinExistence type="predicted"/>
<dbReference type="InterPro" id="IPR014718">
    <property type="entry name" value="GH-type_carb-bd"/>
</dbReference>
<protein>
    <submittedName>
        <fullName evidence="3">Aldose 1-epimerase family protein</fullName>
    </submittedName>
</protein>
<dbReference type="EMBL" id="VYQB01000010">
    <property type="protein sequence ID" value="KAA9015344.1"/>
    <property type="molecule type" value="Genomic_DNA"/>
</dbReference>
<dbReference type="GO" id="GO:0016853">
    <property type="term" value="F:isomerase activity"/>
    <property type="evidence" value="ECO:0007669"/>
    <property type="project" value="InterPro"/>
</dbReference>
<feature type="region of interest" description="Disordered" evidence="1">
    <location>
        <begin position="1"/>
        <end position="39"/>
    </location>
</feature>
<evidence type="ECO:0000313" key="3">
    <source>
        <dbReference type="EMBL" id="KAA9029308.1"/>
    </source>
</evidence>
<organism evidence="3 4">
    <name type="scientific">Sphingobium limneticum</name>
    <dbReference type="NCBI Taxonomy" id="1007511"/>
    <lineage>
        <taxon>Bacteria</taxon>
        <taxon>Pseudomonadati</taxon>
        <taxon>Pseudomonadota</taxon>
        <taxon>Alphaproteobacteria</taxon>
        <taxon>Sphingomonadales</taxon>
        <taxon>Sphingomonadaceae</taxon>
        <taxon>Sphingobium</taxon>
    </lineage>
</organism>
<dbReference type="EMBL" id="VYQA01000008">
    <property type="protein sequence ID" value="KAA9029308.1"/>
    <property type="molecule type" value="Genomic_DNA"/>
</dbReference>
<dbReference type="CDD" id="cd09024">
    <property type="entry name" value="Aldose_epim_lacX"/>
    <property type="match status" value="1"/>
</dbReference>
<dbReference type="SUPFAM" id="SSF74650">
    <property type="entry name" value="Galactose mutarotase-like"/>
    <property type="match status" value="1"/>
</dbReference>
<dbReference type="InterPro" id="IPR037481">
    <property type="entry name" value="LacX"/>
</dbReference>
<dbReference type="AlphaFoldDB" id="A0A5J5I0X0"/>
<evidence type="ECO:0000313" key="4">
    <source>
        <dbReference type="Proteomes" id="UP000325933"/>
    </source>
</evidence>